<dbReference type="SUPFAM" id="SSF46785">
    <property type="entry name" value="Winged helix' DNA-binding domain"/>
    <property type="match status" value="1"/>
</dbReference>
<dbReference type="RefSeq" id="WP_072598223.1">
    <property type="nucleotide sequence ID" value="NZ_CP018221.1"/>
</dbReference>
<dbReference type="AlphaFoldDB" id="A0A1L3ZY89"/>
<evidence type="ECO:0000259" key="1">
    <source>
        <dbReference type="Pfam" id="PF12802"/>
    </source>
</evidence>
<dbReference type="InterPro" id="IPR036390">
    <property type="entry name" value="WH_DNA-bd_sf"/>
</dbReference>
<dbReference type="GO" id="GO:0003700">
    <property type="term" value="F:DNA-binding transcription factor activity"/>
    <property type="evidence" value="ECO:0007669"/>
    <property type="project" value="InterPro"/>
</dbReference>
<keyword evidence="3" id="KW-1185">Reference proteome</keyword>
<reference evidence="3" key="1">
    <citation type="submission" date="2016-11" db="EMBL/GenBank/DDBJ databases">
        <title>Complete Genome Sequence of alachlor-degrading Sphingomonas sp. strain JJ-A5.</title>
        <authorList>
            <person name="Lee H."/>
            <person name="Ka J.-O."/>
        </authorList>
    </citation>
    <scope>NUCLEOTIDE SEQUENCE [LARGE SCALE GENOMIC DNA]</scope>
    <source>
        <strain evidence="3">JJ-A5</strain>
    </source>
</reference>
<evidence type="ECO:0000313" key="3">
    <source>
        <dbReference type="Proteomes" id="UP000182063"/>
    </source>
</evidence>
<dbReference type="KEGG" id="sphj:BSL82_15750"/>
<name>A0A1L3ZY89_9SPHN</name>
<feature type="domain" description="HTH marR-type" evidence="1">
    <location>
        <begin position="3"/>
        <end position="51"/>
    </location>
</feature>
<evidence type="ECO:0000313" key="2">
    <source>
        <dbReference type="EMBL" id="API60559.1"/>
    </source>
</evidence>
<proteinExistence type="predicted"/>
<gene>
    <name evidence="2" type="ORF">BSL82_15750</name>
</gene>
<dbReference type="Pfam" id="PF12802">
    <property type="entry name" value="MarR_2"/>
    <property type="match status" value="1"/>
</dbReference>
<dbReference type="InterPro" id="IPR000835">
    <property type="entry name" value="HTH_MarR-typ"/>
</dbReference>
<accession>A0A1L3ZY89</accession>
<protein>
    <recommendedName>
        <fullName evidence="1">HTH marR-type domain-containing protein</fullName>
    </recommendedName>
</protein>
<dbReference type="EMBL" id="CP018221">
    <property type="protein sequence ID" value="API60559.1"/>
    <property type="molecule type" value="Genomic_DNA"/>
</dbReference>
<dbReference type="Proteomes" id="UP000182063">
    <property type="component" value="Chromosome"/>
</dbReference>
<dbReference type="STRING" id="1921510.BSL82_15750"/>
<dbReference type="InterPro" id="IPR036388">
    <property type="entry name" value="WH-like_DNA-bd_sf"/>
</dbReference>
<organism evidence="2 3">
    <name type="scientific">Tardibacter chloracetimidivorans</name>
    <dbReference type="NCBI Taxonomy" id="1921510"/>
    <lineage>
        <taxon>Bacteria</taxon>
        <taxon>Pseudomonadati</taxon>
        <taxon>Pseudomonadota</taxon>
        <taxon>Alphaproteobacteria</taxon>
        <taxon>Sphingomonadales</taxon>
        <taxon>Sphingomonadaceae</taxon>
        <taxon>Tardibacter</taxon>
    </lineage>
</organism>
<dbReference type="Gene3D" id="1.10.10.10">
    <property type="entry name" value="Winged helix-like DNA-binding domain superfamily/Winged helix DNA-binding domain"/>
    <property type="match status" value="1"/>
</dbReference>
<sequence>MAPILKALKEAEGPMLVRDVVQVTGIPRPRVSGALARLHSRGLVGRYKVEEQRLGPSGHPTTYRFWCYQFIVENDE</sequence>